<comment type="catalytic activity">
    <reaction evidence="15">
        <text>a CDP-1,2-diacyl-sn-glycerol + sn-glycerol 3-phosphate = a 1,2-diacyl-sn-glycero-3-phospho-(1'-sn-glycero-3'-phosphate) + CMP + H(+)</text>
        <dbReference type="Rhea" id="RHEA:12593"/>
        <dbReference type="ChEBI" id="CHEBI:15378"/>
        <dbReference type="ChEBI" id="CHEBI:57597"/>
        <dbReference type="ChEBI" id="CHEBI:58332"/>
        <dbReference type="ChEBI" id="CHEBI:60110"/>
        <dbReference type="ChEBI" id="CHEBI:60377"/>
        <dbReference type="EC" id="2.7.8.5"/>
    </reaction>
</comment>
<feature type="transmembrane region" description="Helical" evidence="18">
    <location>
        <begin position="12"/>
        <end position="39"/>
    </location>
</feature>
<evidence type="ECO:0000256" key="5">
    <source>
        <dbReference type="ARBA" id="ARBA00013170"/>
    </source>
</evidence>
<dbReference type="PANTHER" id="PTHR14269:SF62">
    <property type="entry name" value="CDP-DIACYLGLYCEROL--GLYCEROL-3-PHOSPHATE 3-PHOSPHATIDYLTRANSFERASE 1, CHLOROPLASTIC"/>
    <property type="match status" value="1"/>
</dbReference>
<evidence type="ECO:0000256" key="7">
    <source>
        <dbReference type="ARBA" id="ARBA00022516"/>
    </source>
</evidence>
<dbReference type="Pfam" id="PF01066">
    <property type="entry name" value="CDP-OH_P_transf"/>
    <property type="match status" value="1"/>
</dbReference>
<evidence type="ECO:0000256" key="12">
    <source>
        <dbReference type="ARBA" id="ARBA00023136"/>
    </source>
</evidence>
<dbReference type="GO" id="GO:0006655">
    <property type="term" value="P:phosphatidylglycerol biosynthetic process"/>
    <property type="evidence" value="ECO:0007669"/>
    <property type="project" value="UniProtKB-UniPathway"/>
</dbReference>
<evidence type="ECO:0000256" key="17">
    <source>
        <dbReference type="RuleBase" id="RU003750"/>
    </source>
</evidence>
<gene>
    <name evidence="19" type="ORF">SAMN05216508_10184</name>
</gene>
<dbReference type="Gene3D" id="1.20.120.1760">
    <property type="match status" value="1"/>
</dbReference>
<feature type="transmembrane region" description="Helical" evidence="18">
    <location>
        <begin position="150"/>
        <end position="172"/>
    </location>
</feature>
<evidence type="ECO:0000313" key="19">
    <source>
        <dbReference type="EMBL" id="SFU28638.1"/>
    </source>
</evidence>
<dbReference type="PANTHER" id="PTHR14269">
    <property type="entry name" value="CDP-DIACYLGLYCEROL--GLYCEROL-3-PHOSPHATE 3-PHOSPHATIDYLTRANSFERASE-RELATED"/>
    <property type="match status" value="1"/>
</dbReference>
<keyword evidence="12 18" id="KW-0472">Membrane</keyword>
<evidence type="ECO:0000256" key="2">
    <source>
        <dbReference type="ARBA" id="ARBA00004141"/>
    </source>
</evidence>
<evidence type="ECO:0000256" key="10">
    <source>
        <dbReference type="ARBA" id="ARBA00022989"/>
    </source>
</evidence>
<dbReference type="GO" id="GO:0016020">
    <property type="term" value="C:membrane"/>
    <property type="evidence" value="ECO:0007669"/>
    <property type="project" value="UniProtKB-SubCell"/>
</dbReference>
<keyword evidence="7" id="KW-0444">Lipid biosynthesis</keyword>
<proteinExistence type="inferred from homology"/>
<evidence type="ECO:0000256" key="8">
    <source>
        <dbReference type="ARBA" id="ARBA00022679"/>
    </source>
</evidence>
<dbReference type="EC" id="2.7.8.5" evidence="5 16"/>
<keyword evidence="14" id="KW-1208">Phospholipid metabolism</keyword>
<keyword evidence="13" id="KW-0594">Phospholipid biosynthesis</keyword>
<dbReference type="InterPro" id="IPR043130">
    <property type="entry name" value="CDP-OH_PTrfase_TM_dom"/>
</dbReference>
<evidence type="ECO:0000256" key="4">
    <source>
        <dbReference type="ARBA" id="ARBA00010441"/>
    </source>
</evidence>
<evidence type="ECO:0000256" key="14">
    <source>
        <dbReference type="ARBA" id="ARBA00023264"/>
    </source>
</evidence>
<evidence type="ECO:0000313" key="20">
    <source>
        <dbReference type="Proteomes" id="UP000198817"/>
    </source>
</evidence>
<evidence type="ECO:0000256" key="3">
    <source>
        <dbReference type="ARBA" id="ARBA00005042"/>
    </source>
</evidence>
<protein>
    <recommendedName>
        <fullName evidence="6 16">CDP-diacylglycerol--glycerol-3-phosphate 3-phosphatidyltransferase</fullName>
        <ecNumber evidence="5 16">2.7.8.5</ecNumber>
    </recommendedName>
</protein>
<evidence type="ECO:0000256" key="6">
    <source>
        <dbReference type="ARBA" id="ARBA00014944"/>
    </source>
</evidence>
<organism evidence="19 20">
    <name type="scientific">Eubacterium pyruvativorans</name>
    <dbReference type="NCBI Taxonomy" id="155865"/>
    <lineage>
        <taxon>Bacteria</taxon>
        <taxon>Bacillati</taxon>
        <taxon>Bacillota</taxon>
        <taxon>Clostridia</taxon>
        <taxon>Eubacteriales</taxon>
        <taxon>Eubacteriaceae</taxon>
        <taxon>Eubacterium</taxon>
    </lineage>
</organism>
<accession>A0A1I7EXH4</accession>
<dbReference type="InterPro" id="IPR048254">
    <property type="entry name" value="CDP_ALCOHOL_P_TRANSF_CS"/>
</dbReference>
<dbReference type="InterPro" id="IPR050324">
    <property type="entry name" value="CDP-alcohol_PTase-I"/>
</dbReference>
<reference evidence="19 20" key="1">
    <citation type="submission" date="2016-10" db="EMBL/GenBank/DDBJ databases">
        <authorList>
            <person name="de Groot N.N."/>
        </authorList>
    </citation>
    <scope>NUCLEOTIDE SEQUENCE [LARGE SCALE GENOMIC DNA]</scope>
    <source>
        <strain evidence="19 20">KHGC13</strain>
    </source>
</reference>
<dbReference type="GO" id="GO:0008444">
    <property type="term" value="F:CDP-diacylglycerol-glycerol-3-phosphate 3-phosphatidyltransferase activity"/>
    <property type="evidence" value="ECO:0007669"/>
    <property type="project" value="UniProtKB-UniRule"/>
</dbReference>
<keyword evidence="20" id="KW-1185">Reference proteome</keyword>
<keyword evidence="9 18" id="KW-0812">Transmembrane</keyword>
<comment type="similarity">
    <text evidence="4 17">Belongs to the CDP-alcohol phosphatidyltransferase class-I family.</text>
</comment>
<dbReference type="STRING" id="155865.SAMN05216515_10285"/>
<dbReference type="RefSeq" id="WP_090469153.1">
    <property type="nucleotide sequence ID" value="NZ_FOWF01000002.1"/>
</dbReference>
<dbReference type="PROSITE" id="PS00379">
    <property type="entry name" value="CDP_ALCOHOL_P_TRANSF"/>
    <property type="match status" value="1"/>
</dbReference>
<dbReference type="AlphaFoldDB" id="A0A1I7EXH4"/>
<dbReference type="EMBL" id="FPBT01000001">
    <property type="protein sequence ID" value="SFU28638.1"/>
    <property type="molecule type" value="Genomic_DNA"/>
</dbReference>
<name>A0A1I7EXH4_9FIRM</name>
<evidence type="ECO:0000256" key="15">
    <source>
        <dbReference type="ARBA" id="ARBA00048586"/>
    </source>
</evidence>
<dbReference type="InterPro" id="IPR000462">
    <property type="entry name" value="CDP-OH_P_trans"/>
</dbReference>
<keyword evidence="8 17" id="KW-0808">Transferase</keyword>
<comment type="pathway">
    <text evidence="3">Phospholipid metabolism; phosphatidylglycerol biosynthesis; phosphatidylglycerol from CDP-diacylglycerol: step 1/2.</text>
</comment>
<dbReference type="PIRSF" id="PIRSF000847">
    <property type="entry name" value="Phos_ph_gly_syn"/>
    <property type="match status" value="1"/>
</dbReference>
<feature type="transmembrane region" description="Helical" evidence="18">
    <location>
        <begin position="122"/>
        <end position="138"/>
    </location>
</feature>
<dbReference type="NCBIfam" id="TIGR00560">
    <property type="entry name" value="pgsA"/>
    <property type="match status" value="1"/>
</dbReference>
<evidence type="ECO:0000256" key="18">
    <source>
        <dbReference type="SAM" id="Phobius"/>
    </source>
</evidence>
<keyword evidence="11" id="KW-0443">Lipid metabolism</keyword>
<dbReference type="InterPro" id="IPR004570">
    <property type="entry name" value="Phosphatidylglycerol_P_synth"/>
</dbReference>
<dbReference type="OrthoDB" id="9796672at2"/>
<evidence type="ECO:0000256" key="11">
    <source>
        <dbReference type="ARBA" id="ARBA00023098"/>
    </source>
</evidence>
<dbReference type="Proteomes" id="UP000198817">
    <property type="component" value="Unassembled WGS sequence"/>
</dbReference>
<evidence type="ECO:0000256" key="9">
    <source>
        <dbReference type="ARBA" id="ARBA00022692"/>
    </source>
</evidence>
<comment type="function">
    <text evidence="1">This protein catalyzes the committed step to the synthesis of the acidic phospholipids.</text>
</comment>
<dbReference type="UniPathway" id="UPA00084">
    <property type="reaction ID" value="UER00503"/>
</dbReference>
<evidence type="ECO:0000256" key="16">
    <source>
        <dbReference type="NCBIfam" id="TIGR00560"/>
    </source>
</evidence>
<evidence type="ECO:0000256" key="13">
    <source>
        <dbReference type="ARBA" id="ARBA00023209"/>
    </source>
</evidence>
<keyword evidence="10 18" id="KW-1133">Transmembrane helix</keyword>
<evidence type="ECO:0000256" key="1">
    <source>
        <dbReference type="ARBA" id="ARBA00003973"/>
    </source>
</evidence>
<sequence length="182" mass="20194">MNLPNKLTMGRIIAVPFFIVCYILGYYIPALVLFCAASLTDMLDGKIARKYHLVTNFGKIMDPLADKILVYSAFCLMIGDRTIPAWMLIVILAREFTIAGMRTVAASEGTVIAAAMSGKIKTVLQMFAVIMLMLFHGVPETSGLYAPVHLIAYALLWASIIMTVYSGIEYVVKNIRVFRESE</sequence>
<feature type="transmembrane region" description="Helical" evidence="18">
    <location>
        <begin position="68"/>
        <end position="93"/>
    </location>
</feature>
<comment type="subcellular location">
    <subcellularLocation>
        <location evidence="2">Membrane</location>
        <topology evidence="2">Multi-pass membrane protein</topology>
    </subcellularLocation>
</comment>